<organism evidence="4 5">
    <name type="scientific">Cylindrospermopsis curvispora GIHE-G1</name>
    <dbReference type="NCBI Taxonomy" id="2666332"/>
    <lineage>
        <taxon>Bacteria</taxon>
        <taxon>Bacillati</taxon>
        <taxon>Cyanobacteriota</taxon>
        <taxon>Cyanophyceae</taxon>
        <taxon>Nostocales</taxon>
        <taxon>Aphanizomenonaceae</taxon>
        <taxon>Cylindrospermopsis</taxon>
    </lineage>
</organism>
<sequence>MAKHILIVDDEQDIRAVVRISLEKFAGWRTSLAATAQEALEKARSQLPDAILLDITMPDTDGFQVWDQLQSDPLTKSIPVILLTAKTSSLDKKRFSNMGVAGVISKPFNPIIIWKQVREILVWDS</sequence>
<dbReference type="Gene3D" id="3.40.50.2300">
    <property type="match status" value="1"/>
</dbReference>
<dbReference type="InterPro" id="IPR011006">
    <property type="entry name" value="CheY-like_superfamily"/>
</dbReference>
<evidence type="ECO:0000256" key="1">
    <source>
        <dbReference type="ARBA" id="ARBA00022553"/>
    </source>
</evidence>
<evidence type="ECO:0000259" key="3">
    <source>
        <dbReference type="PROSITE" id="PS50110"/>
    </source>
</evidence>
<dbReference type="Proteomes" id="UP000516013">
    <property type="component" value="Chromosome"/>
</dbReference>
<dbReference type="GO" id="GO:0000160">
    <property type="term" value="P:phosphorelay signal transduction system"/>
    <property type="evidence" value="ECO:0007669"/>
    <property type="project" value="InterPro"/>
</dbReference>
<dbReference type="KEGG" id="ccur:IAR63_14505"/>
<dbReference type="InterPro" id="IPR050595">
    <property type="entry name" value="Bact_response_regulator"/>
</dbReference>
<dbReference type="AlphaFoldDB" id="A0A7H0EZ33"/>
<dbReference type="Pfam" id="PF00072">
    <property type="entry name" value="Response_reg"/>
    <property type="match status" value="1"/>
</dbReference>
<gene>
    <name evidence="4" type="ORF">IAR63_14505</name>
</gene>
<dbReference type="PANTHER" id="PTHR44591">
    <property type="entry name" value="STRESS RESPONSE REGULATOR PROTEIN 1"/>
    <property type="match status" value="1"/>
</dbReference>
<proteinExistence type="predicted"/>
<dbReference type="EMBL" id="CP060822">
    <property type="protein sequence ID" value="QNP29049.1"/>
    <property type="molecule type" value="Genomic_DNA"/>
</dbReference>
<keyword evidence="1 2" id="KW-0597">Phosphoprotein</keyword>
<name>A0A7H0EZ33_9CYAN</name>
<dbReference type="PROSITE" id="PS50110">
    <property type="entry name" value="RESPONSE_REGULATORY"/>
    <property type="match status" value="1"/>
</dbReference>
<feature type="domain" description="Response regulatory" evidence="3">
    <location>
        <begin position="4"/>
        <end position="121"/>
    </location>
</feature>
<dbReference type="InterPro" id="IPR001789">
    <property type="entry name" value="Sig_transdc_resp-reg_receiver"/>
</dbReference>
<dbReference type="PANTHER" id="PTHR44591:SF22">
    <property type="entry name" value="CHEY SUBFAMILY"/>
    <property type="match status" value="1"/>
</dbReference>
<evidence type="ECO:0000256" key="2">
    <source>
        <dbReference type="PROSITE-ProRule" id="PRU00169"/>
    </source>
</evidence>
<protein>
    <submittedName>
        <fullName evidence="4">Response regulator</fullName>
    </submittedName>
</protein>
<accession>A0A7H0EZ33</accession>
<reference evidence="4 5" key="1">
    <citation type="submission" date="2020-08" db="EMBL/GenBank/DDBJ databases">
        <title>Complete genome sequence of Raphidiopsis curvispora isolated from drinking water reservoir in South Korea.</title>
        <authorList>
            <person name="Jeong J."/>
        </authorList>
    </citation>
    <scope>NUCLEOTIDE SEQUENCE [LARGE SCALE GENOMIC DNA]</scope>
    <source>
        <strain evidence="4 5">GIHE-G1</strain>
    </source>
</reference>
<dbReference type="CDD" id="cd17552">
    <property type="entry name" value="REC_RR468-like"/>
    <property type="match status" value="1"/>
</dbReference>
<evidence type="ECO:0000313" key="4">
    <source>
        <dbReference type="EMBL" id="QNP29049.1"/>
    </source>
</evidence>
<dbReference type="RefSeq" id="WP_096546477.1">
    <property type="nucleotide sequence ID" value="NZ_CP060822.1"/>
</dbReference>
<dbReference type="SMART" id="SM00448">
    <property type="entry name" value="REC"/>
    <property type="match status" value="1"/>
</dbReference>
<dbReference type="SUPFAM" id="SSF52172">
    <property type="entry name" value="CheY-like"/>
    <property type="match status" value="1"/>
</dbReference>
<keyword evidence="5" id="KW-1185">Reference proteome</keyword>
<evidence type="ECO:0000313" key="5">
    <source>
        <dbReference type="Proteomes" id="UP000516013"/>
    </source>
</evidence>
<feature type="modified residue" description="4-aspartylphosphate" evidence="2">
    <location>
        <position position="54"/>
    </location>
</feature>